<evidence type="ECO:0000313" key="2">
    <source>
        <dbReference type="EMBL" id="KAB2602160.1"/>
    </source>
</evidence>
<accession>A0A5N5FLJ8</accession>
<dbReference type="EMBL" id="SMOL01000695">
    <property type="protein sequence ID" value="KAB2602160.1"/>
    <property type="molecule type" value="Genomic_DNA"/>
</dbReference>
<keyword evidence="3" id="KW-1185">Reference proteome</keyword>
<comment type="caution">
    <text evidence="2">The sequence shown here is derived from an EMBL/GenBank/DDBJ whole genome shotgun (WGS) entry which is preliminary data.</text>
</comment>
<evidence type="ECO:0000313" key="3">
    <source>
        <dbReference type="Proteomes" id="UP000327157"/>
    </source>
</evidence>
<reference evidence="2 3" key="3">
    <citation type="submission" date="2019-11" db="EMBL/GenBank/DDBJ databases">
        <title>A de novo genome assembly of a pear dwarfing rootstock.</title>
        <authorList>
            <person name="Wang F."/>
            <person name="Wang J."/>
            <person name="Li S."/>
            <person name="Zhang Y."/>
            <person name="Fang M."/>
            <person name="Ma L."/>
            <person name="Zhao Y."/>
            <person name="Jiang S."/>
        </authorList>
    </citation>
    <scope>NUCLEOTIDE SEQUENCE [LARGE SCALE GENOMIC DNA]</scope>
    <source>
        <strain evidence="2">S2</strain>
        <tissue evidence="2">Leaf</tissue>
    </source>
</reference>
<proteinExistence type="predicted"/>
<sequence>MSSGGRVSLDAVSSGATDSEVKRGAHGEWRSSARSSWSTHFTESDVDVSRLFMYDDANTWGKMNGWGRLSTYGSGHVVASREVS</sequence>
<dbReference type="Proteomes" id="UP000327157">
    <property type="component" value="Chromosome 10"/>
</dbReference>
<name>A0A5N5FLJ8_9ROSA</name>
<protein>
    <submittedName>
        <fullName evidence="2">Uncharacterized protein</fullName>
    </submittedName>
</protein>
<evidence type="ECO:0000256" key="1">
    <source>
        <dbReference type="SAM" id="MobiDB-lite"/>
    </source>
</evidence>
<feature type="compositionally biased region" description="Basic and acidic residues" evidence="1">
    <location>
        <begin position="19"/>
        <end position="31"/>
    </location>
</feature>
<gene>
    <name evidence="2" type="ORF">D8674_003165</name>
</gene>
<organism evidence="2 3">
    <name type="scientific">Pyrus ussuriensis x Pyrus communis</name>
    <dbReference type="NCBI Taxonomy" id="2448454"/>
    <lineage>
        <taxon>Eukaryota</taxon>
        <taxon>Viridiplantae</taxon>
        <taxon>Streptophyta</taxon>
        <taxon>Embryophyta</taxon>
        <taxon>Tracheophyta</taxon>
        <taxon>Spermatophyta</taxon>
        <taxon>Magnoliopsida</taxon>
        <taxon>eudicotyledons</taxon>
        <taxon>Gunneridae</taxon>
        <taxon>Pentapetalae</taxon>
        <taxon>rosids</taxon>
        <taxon>fabids</taxon>
        <taxon>Rosales</taxon>
        <taxon>Rosaceae</taxon>
        <taxon>Amygdaloideae</taxon>
        <taxon>Maleae</taxon>
        <taxon>Pyrus</taxon>
    </lineage>
</organism>
<dbReference type="AlphaFoldDB" id="A0A5N5FLJ8"/>
<reference evidence="2 3" key="1">
    <citation type="submission" date="2019-09" db="EMBL/GenBank/DDBJ databases">
        <authorList>
            <person name="Ou C."/>
        </authorList>
    </citation>
    <scope>NUCLEOTIDE SEQUENCE [LARGE SCALE GENOMIC DNA]</scope>
    <source>
        <strain evidence="2">S2</strain>
        <tissue evidence="2">Leaf</tissue>
    </source>
</reference>
<reference evidence="3" key="2">
    <citation type="submission" date="2019-10" db="EMBL/GenBank/DDBJ databases">
        <title>A de novo genome assembly of a pear dwarfing rootstock.</title>
        <authorList>
            <person name="Wang F."/>
            <person name="Wang J."/>
            <person name="Li S."/>
            <person name="Zhang Y."/>
            <person name="Fang M."/>
            <person name="Ma L."/>
            <person name="Zhao Y."/>
            <person name="Jiang S."/>
        </authorList>
    </citation>
    <scope>NUCLEOTIDE SEQUENCE [LARGE SCALE GENOMIC DNA]</scope>
</reference>
<feature type="region of interest" description="Disordered" evidence="1">
    <location>
        <begin position="1"/>
        <end position="32"/>
    </location>
</feature>